<dbReference type="EMBL" id="CP017708">
    <property type="protein sequence ID" value="WAN68813.1"/>
    <property type="molecule type" value="Genomic_DNA"/>
</dbReference>
<organism evidence="1">
    <name type="scientific">Moorena producens (strain JHB)</name>
    <dbReference type="NCBI Taxonomy" id="1454205"/>
    <lineage>
        <taxon>Bacteria</taxon>
        <taxon>Bacillati</taxon>
        <taxon>Cyanobacteriota</taxon>
        <taxon>Cyanophyceae</taxon>
        <taxon>Coleofasciculales</taxon>
        <taxon>Coleofasciculaceae</taxon>
        <taxon>Moorena</taxon>
    </lineage>
</organism>
<reference evidence="1" key="2">
    <citation type="submission" date="2022-10" db="EMBL/GenBank/DDBJ databases">
        <authorList>
            <person name="Ngo T.-E."/>
        </authorList>
    </citation>
    <scope>NUCLEOTIDE SEQUENCE</scope>
    <source>
        <strain evidence="1">JHB</strain>
    </source>
</reference>
<name>A0A9Q9SSG1_MOOP1</name>
<evidence type="ECO:0000313" key="1">
    <source>
        <dbReference type="EMBL" id="WAN68813.1"/>
    </source>
</evidence>
<reference evidence="1" key="1">
    <citation type="journal article" date="2017" name="Proc. Natl. Acad. Sci. U.S.A.">
        <title>Comparative genomics uncovers the prolific and distinctive metabolic potential of the cyanobacterial genus Moorea.</title>
        <authorList>
            <person name="Leao T."/>
            <person name="Castelao G."/>
            <person name="Korobeynikov A."/>
            <person name="Monroe E.A."/>
            <person name="Podell S."/>
            <person name="Glukhov E."/>
            <person name="Allen E.E."/>
            <person name="Gerwick W.H."/>
            <person name="Gerwick L."/>
        </authorList>
    </citation>
    <scope>NUCLEOTIDE SEQUENCE</scope>
    <source>
        <strain evidence="1">JHB</strain>
    </source>
</reference>
<protein>
    <submittedName>
        <fullName evidence="1">Uncharacterized protein</fullName>
    </submittedName>
</protein>
<accession>A0A9Q9SSG1</accession>
<proteinExistence type="predicted"/>
<dbReference type="AlphaFoldDB" id="A0A9Q9SSG1"/>
<dbReference type="Proteomes" id="UP000176944">
    <property type="component" value="Chromosome"/>
</dbReference>
<gene>
    <name evidence="1" type="ORF">BJP36_41355</name>
</gene>
<sequence length="60" mass="6496">MILILATVGKHLAVSCQLSAISCAPCSQIRCSQIRSSLLPTPYSLLPTPYSLLPFPFALY</sequence>